<dbReference type="RefSeq" id="WP_103967239.1">
    <property type="nucleotide sequence ID" value="NZ_FNUX01000025.1"/>
</dbReference>
<dbReference type="Pfam" id="PF00361">
    <property type="entry name" value="Proton_antipo_M"/>
    <property type="match status" value="1"/>
</dbReference>
<name>A0A1H5X8S7_9PROT</name>
<feature type="transmembrane region" description="Helical" evidence="5">
    <location>
        <begin position="395"/>
        <end position="416"/>
    </location>
</feature>
<dbReference type="GO" id="GO:0042773">
    <property type="term" value="P:ATP synthesis coupled electron transport"/>
    <property type="evidence" value="ECO:0007669"/>
    <property type="project" value="InterPro"/>
</dbReference>
<dbReference type="HAMAP" id="MF_00445">
    <property type="entry name" value="NDH1_NuoN_1"/>
    <property type="match status" value="1"/>
</dbReference>
<organism evidence="8 9">
    <name type="scientific">Nitrosomonas ureae</name>
    <dbReference type="NCBI Taxonomy" id="44577"/>
    <lineage>
        <taxon>Bacteria</taxon>
        <taxon>Pseudomonadati</taxon>
        <taxon>Pseudomonadota</taxon>
        <taxon>Betaproteobacteria</taxon>
        <taxon>Nitrosomonadales</taxon>
        <taxon>Nitrosomonadaceae</taxon>
        <taxon>Nitrosomonas</taxon>
    </lineage>
</organism>
<sequence length="467" mass="50170">MRLADLISLIPYLLLATGGLTLLMMGIGPKRVSTRRLTNVALVFLLLGAATTLLWEAPREVGGLLVADSISRLFTPFFMLSATAIVMLSTSYEPLRGEVREEYLSLILFATLGMILLVSSHNLVNAFIGLEILAIPLYALIAWRPERDGAIEGGVKYAILAGFSVAFFLYGVALIYAATGTLDLAALGAEPTSKHLLPVAVTLILVGIGFKLALVPFHMWAPDIYQAAPSPITALFASIAKAAALVFLIRLLCLQLPHIWEVLLPLLWGLALISMVAGNLLALHQQNLKRLLAYSSIAHLGYILVALAAGNSLGQDAAFYYAVAYTAMNLGVFAVVAALALPDHDRENLKDYQGLGRRYPIVGFTMGICLLALAGLPPTAGFMAKLLAFGAAIEAGHIMLAVIAGINTAFAFFYYLRIIMVFYSDKTTDINATPPAQGTHAVLIIVSLFVIGLGIFPEWLLESIKMP</sequence>
<feature type="transmembrane region" description="Helical" evidence="5">
    <location>
        <begin position="37"/>
        <end position="55"/>
    </location>
</feature>
<keyword evidence="5" id="KW-1003">Cell membrane</keyword>
<comment type="subunit">
    <text evidence="5">NDH-1 is composed of 14 different subunits. Subunits NuoA, H, J, K, L, M, N constitute the membrane sector of the complex.</text>
</comment>
<feature type="transmembrane region" description="Helical" evidence="5">
    <location>
        <begin position="441"/>
        <end position="461"/>
    </location>
</feature>
<dbReference type="NCBIfam" id="TIGR01770">
    <property type="entry name" value="NDH_I_N"/>
    <property type="match status" value="1"/>
</dbReference>
<dbReference type="GO" id="GO:0050136">
    <property type="term" value="F:NADH dehydrogenase (quinone) (non-electrogenic) activity"/>
    <property type="evidence" value="ECO:0007669"/>
    <property type="project" value="UniProtKB-UniRule"/>
</dbReference>
<evidence type="ECO:0000259" key="7">
    <source>
        <dbReference type="Pfam" id="PF00361"/>
    </source>
</evidence>
<reference evidence="8 9" key="1">
    <citation type="submission" date="2016-10" db="EMBL/GenBank/DDBJ databases">
        <authorList>
            <person name="de Groot N.N."/>
        </authorList>
    </citation>
    <scope>NUCLEOTIDE SEQUENCE [LARGE SCALE GENOMIC DNA]</scope>
    <source>
        <strain evidence="8 9">Nm13</strain>
    </source>
</reference>
<dbReference type="Proteomes" id="UP000236753">
    <property type="component" value="Unassembled WGS sequence"/>
</dbReference>
<dbReference type="GO" id="GO:0048038">
    <property type="term" value="F:quinone binding"/>
    <property type="evidence" value="ECO:0007669"/>
    <property type="project" value="UniProtKB-KW"/>
</dbReference>
<feature type="transmembrane region" description="Helical" evidence="5">
    <location>
        <begin position="361"/>
        <end position="383"/>
    </location>
</feature>
<proteinExistence type="inferred from homology"/>
<feature type="transmembrane region" description="Helical" evidence="5">
    <location>
        <begin position="155"/>
        <end position="176"/>
    </location>
</feature>
<comment type="similarity">
    <text evidence="5">Belongs to the complex I subunit 2 family.</text>
</comment>
<keyword evidence="3 5" id="KW-1133">Transmembrane helix</keyword>
<dbReference type="PANTHER" id="PTHR22773">
    <property type="entry name" value="NADH DEHYDROGENASE"/>
    <property type="match status" value="1"/>
</dbReference>
<dbReference type="EMBL" id="FNUX01000025">
    <property type="protein sequence ID" value="SEG08053.1"/>
    <property type="molecule type" value="Genomic_DNA"/>
</dbReference>
<keyword evidence="4 5" id="KW-0472">Membrane</keyword>
<keyword evidence="2 5" id="KW-0812">Transmembrane</keyword>
<evidence type="ECO:0000313" key="8">
    <source>
        <dbReference type="EMBL" id="SEG08053.1"/>
    </source>
</evidence>
<dbReference type="InterPro" id="IPR010096">
    <property type="entry name" value="NADH-Q_OxRdtase_suN/2"/>
</dbReference>
<dbReference type="InterPro" id="IPR001750">
    <property type="entry name" value="ND/Mrp_TM"/>
</dbReference>
<comment type="catalytic activity">
    <reaction evidence="5">
        <text>a quinone + NADH + 5 H(+)(in) = a quinol + NAD(+) + 4 H(+)(out)</text>
        <dbReference type="Rhea" id="RHEA:57888"/>
        <dbReference type="ChEBI" id="CHEBI:15378"/>
        <dbReference type="ChEBI" id="CHEBI:24646"/>
        <dbReference type="ChEBI" id="CHEBI:57540"/>
        <dbReference type="ChEBI" id="CHEBI:57945"/>
        <dbReference type="ChEBI" id="CHEBI:132124"/>
    </reaction>
</comment>
<keyword evidence="5" id="KW-0830">Ubiquinone</keyword>
<gene>
    <name evidence="5" type="primary">nuoN</name>
    <name evidence="8" type="ORF">SAMN05216334_1253</name>
</gene>
<feature type="transmembrane region" description="Helical" evidence="5">
    <location>
        <begin position="196"/>
        <end position="220"/>
    </location>
</feature>
<evidence type="ECO:0000256" key="4">
    <source>
        <dbReference type="ARBA" id="ARBA00023136"/>
    </source>
</evidence>
<keyword evidence="5" id="KW-0813">Transport</keyword>
<dbReference type="OrthoDB" id="9768329at2"/>
<feature type="transmembrane region" description="Helical" evidence="5">
    <location>
        <begin position="70"/>
        <end position="91"/>
    </location>
</feature>
<keyword evidence="5" id="KW-0520">NAD</keyword>
<dbReference type="GO" id="GO:0005886">
    <property type="term" value="C:plasma membrane"/>
    <property type="evidence" value="ECO:0007669"/>
    <property type="project" value="UniProtKB-SubCell"/>
</dbReference>
<feature type="transmembrane region" description="Helical" evidence="5">
    <location>
        <begin position="232"/>
        <end position="252"/>
    </location>
</feature>
<comment type="function">
    <text evidence="5">NDH-1 shuttles electrons from NADH, via FMN and iron-sulfur (Fe-S) centers, to quinones in the respiratory chain. The immediate electron acceptor for the enzyme in this species is believed to be ubiquinone. Couples the redox reaction to proton translocation (for every two electrons transferred, four hydrogen ions are translocated across the cytoplasmic membrane), and thus conserves the redox energy in a proton gradient.</text>
</comment>
<feature type="domain" description="NADH:quinone oxidoreductase/Mrp antiporter transmembrane" evidence="7">
    <location>
        <begin position="120"/>
        <end position="410"/>
    </location>
</feature>
<feature type="transmembrane region" description="Helical" evidence="5">
    <location>
        <begin position="264"/>
        <end position="284"/>
    </location>
</feature>
<evidence type="ECO:0000256" key="6">
    <source>
        <dbReference type="RuleBase" id="RU000320"/>
    </source>
</evidence>
<feature type="transmembrane region" description="Helical" evidence="5">
    <location>
        <begin position="103"/>
        <end position="120"/>
    </location>
</feature>
<dbReference type="GO" id="GO:0012505">
    <property type="term" value="C:endomembrane system"/>
    <property type="evidence" value="ECO:0007669"/>
    <property type="project" value="UniProtKB-SubCell"/>
</dbReference>
<evidence type="ECO:0000256" key="5">
    <source>
        <dbReference type="HAMAP-Rule" id="MF_00445"/>
    </source>
</evidence>
<keyword evidence="5" id="KW-1278">Translocase</keyword>
<keyword evidence="5" id="KW-0874">Quinone</keyword>
<evidence type="ECO:0000256" key="3">
    <source>
        <dbReference type="ARBA" id="ARBA00022989"/>
    </source>
</evidence>
<feature type="transmembrane region" description="Helical" evidence="5">
    <location>
        <begin position="126"/>
        <end position="143"/>
    </location>
</feature>
<dbReference type="AlphaFoldDB" id="A0A1H5X8S7"/>
<dbReference type="PRINTS" id="PR01434">
    <property type="entry name" value="NADHDHGNASE5"/>
</dbReference>
<evidence type="ECO:0000313" key="9">
    <source>
        <dbReference type="Proteomes" id="UP000236753"/>
    </source>
</evidence>
<comment type="subcellular location">
    <subcellularLocation>
        <location evidence="5">Cell membrane</location>
        <topology evidence="5">Multi-pass membrane protein</topology>
    </subcellularLocation>
    <subcellularLocation>
        <location evidence="1">Endomembrane system</location>
        <topology evidence="1">Multi-pass membrane protein</topology>
    </subcellularLocation>
    <subcellularLocation>
        <location evidence="6">Membrane</location>
        <topology evidence="6">Multi-pass membrane protein</topology>
    </subcellularLocation>
</comment>
<feature type="transmembrane region" description="Helical" evidence="5">
    <location>
        <begin position="291"/>
        <end position="313"/>
    </location>
</feature>
<accession>A0A1H5X8S7</accession>
<evidence type="ECO:0000256" key="2">
    <source>
        <dbReference type="ARBA" id="ARBA00022692"/>
    </source>
</evidence>
<feature type="transmembrane region" description="Helical" evidence="5">
    <location>
        <begin position="6"/>
        <end position="25"/>
    </location>
</feature>
<dbReference type="EC" id="7.1.1.-" evidence="5"/>
<protein>
    <recommendedName>
        <fullName evidence="5">NADH-quinone oxidoreductase subunit N</fullName>
        <ecNumber evidence="5">7.1.1.-</ecNumber>
    </recommendedName>
    <alternativeName>
        <fullName evidence="5">NADH dehydrogenase I subunit N</fullName>
    </alternativeName>
    <alternativeName>
        <fullName evidence="5">NDH-1 subunit N</fullName>
    </alternativeName>
</protein>
<dbReference type="GO" id="GO:0008137">
    <property type="term" value="F:NADH dehydrogenase (ubiquinone) activity"/>
    <property type="evidence" value="ECO:0007669"/>
    <property type="project" value="InterPro"/>
</dbReference>
<evidence type="ECO:0000256" key="1">
    <source>
        <dbReference type="ARBA" id="ARBA00004127"/>
    </source>
</evidence>
<feature type="transmembrane region" description="Helical" evidence="5">
    <location>
        <begin position="319"/>
        <end position="341"/>
    </location>
</feature>